<dbReference type="AlphaFoldDB" id="B2A1P8"/>
<evidence type="ECO:0000313" key="3">
    <source>
        <dbReference type="Proteomes" id="UP000001683"/>
    </source>
</evidence>
<dbReference type="InterPro" id="IPR039523">
    <property type="entry name" value="RimK-rel_E_lig_ATP-grasp"/>
</dbReference>
<keyword evidence="3" id="KW-1185">Reference proteome</keyword>
<dbReference type="EMBL" id="CP001034">
    <property type="protein sequence ID" value="ACB86095.1"/>
    <property type="molecule type" value="Genomic_DNA"/>
</dbReference>
<dbReference type="HOGENOM" id="CLU_766566_0_0_9"/>
<proteinExistence type="predicted"/>
<dbReference type="KEGG" id="nth:Nther_2535"/>
<sequence length="348" mass="40541">MEKLIKDVYERLRFIGYNRKHKKRALKALKCIEKDTGFKLSKKQKSQIREYAREVLGSNMYAPWLYVYTAYRENFLEGWIPDNYFGYIVAPKINKQIGRIANIKTLSKKIIDTNLIPDKFYFIDNTWYDENFNLIDVKYVKEQILKYAKEYYLKKDGTSQGKGVTRIDKDNFNLLDISNLGDCVIQESVRQADWFDKIITGKVATIRITTVKGTDHRMKARASFLRVERQNSRLVKSENAVKIPIVDDKGTLGSHGLDSNWKRHSEHPDSKFEFNNKKIPNFSKAVKACEELHAKIPHFTIIGWDTIITNYGEVKVLEWNAGHPGIKFSEALTGPCFCDMGWEELWKT</sequence>
<protein>
    <recommendedName>
        <fullName evidence="1">Alpha-L-glutamate ligase-related protein ATP-grasp domain-containing protein</fullName>
    </recommendedName>
</protein>
<reference evidence="2 3" key="2">
    <citation type="journal article" date="2011" name="J. Bacteriol.">
        <title>Complete genome sequence of the anaerobic, halophilic alkalithermophile Natranaerobius thermophilus JW/NM-WN-LF.</title>
        <authorList>
            <person name="Zhao B."/>
            <person name="Mesbah N.M."/>
            <person name="Dalin E."/>
            <person name="Goodwin L."/>
            <person name="Nolan M."/>
            <person name="Pitluck S."/>
            <person name="Chertkov O."/>
            <person name="Brettin T.S."/>
            <person name="Han J."/>
            <person name="Larimer F.W."/>
            <person name="Land M.L."/>
            <person name="Hauser L."/>
            <person name="Kyrpides N."/>
            <person name="Wiegel J."/>
        </authorList>
    </citation>
    <scope>NUCLEOTIDE SEQUENCE [LARGE SCALE GENOMIC DNA]</scope>
    <source>
        <strain evidence="3">ATCC BAA-1301 / DSM 18059 / JW/NM-WN-LF</strain>
    </source>
</reference>
<evidence type="ECO:0000313" key="2">
    <source>
        <dbReference type="EMBL" id="ACB86095.1"/>
    </source>
</evidence>
<dbReference type="eggNOG" id="COG0189">
    <property type="taxonomic scope" value="Bacteria"/>
</dbReference>
<dbReference type="STRING" id="457570.Nther_2535"/>
<feature type="domain" description="Alpha-L-glutamate ligase-related protein ATP-grasp" evidence="1">
    <location>
        <begin position="183"/>
        <end position="329"/>
    </location>
</feature>
<reference evidence="2 3" key="1">
    <citation type="submission" date="2008-04" db="EMBL/GenBank/DDBJ databases">
        <title>Complete sequence of chromosome of Natranaerobius thermophilus JW/NM-WN-LF.</title>
        <authorList>
            <consortium name="US DOE Joint Genome Institute"/>
            <person name="Copeland A."/>
            <person name="Lucas S."/>
            <person name="Lapidus A."/>
            <person name="Glavina del Rio T."/>
            <person name="Dalin E."/>
            <person name="Tice H."/>
            <person name="Bruce D."/>
            <person name="Goodwin L."/>
            <person name="Pitluck S."/>
            <person name="Chertkov O."/>
            <person name="Brettin T."/>
            <person name="Detter J.C."/>
            <person name="Han C."/>
            <person name="Kuske C.R."/>
            <person name="Schmutz J."/>
            <person name="Larimer F."/>
            <person name="Land M."/>
            <person name="Hauser L."/>
            <person name="Kyrpides N."/>
            <person name="Lykidis A."/>
            <person name="Mesbah N.M."/>
            <person name="Wiegel J."/>
        </authorList>
    </citation>
    <scope>NUCLEOTIDE SEQUENCE [LARGE SCALE GENOMIC DNA]</scope>
    <source>
        <strain evidence="3">ATCC BAA-1301 / DSM 18059 / JW/NM-WN-LF</strain>
    </source>
</reference>
<accession>B2A1P8</accession>
<dbReference type="Proteomes" id="UP000001683">
    <property type="component" value="Chromosome"/>
</dbReference>
<name>B2A1P8_NATTJ</name>
<dbReference type="RefSeq" id="WP_012448938.1">
    <property type="nucleotide sequence ID" value="NC_010718.1"/>
</dbReference>
<organism evidence="2 3">
    <name type="scientific">Natranaerobius thermophilus (strain ATCC BAA-1301 / DSM 18059 / JW/NM-WN-LF)</name>
    <dbReference type="NCBI Taxonomy" id="457570"/>
    <lineage>
        <taxon>Bacteria</taxon>
        <taxon>Bacillati</taxon>
        <taxon>Bacillota</taxon>
        <taxon>Clostridia</taxon>
        <taxon>Natranaerobiales</taxon>
        <taxon>Natranaerobiaceae</taxon>
        <taxon>Natranaerobius</taxon>
    </lineage>
</organism>
<evidence type="ECO:0000259" key="1">
    <source>
        <dbReference type="Pfam" id="PF14397"/>
    </source>
</evidence>
<dbReference type="InParanoid" id="B2A1P8"/>
<gene>
    <name evidence="2" type="ordered locus">Nther_2535</name>
</gene>
<dbReference type="OrthoDB" id="8736147at2"/>
<dbReference type="Pfam" id="PF14397">
    <property type="entry name" value="ATPgrasp_ST"/>
    <property type="match status" value="1"/>
</dbReference>